<organism evidence="1 2">
    <name type="scientific">Melastoma candidum</name>
    <dbReference type="NCBI Taxonomy" id="119954"/>
    <lineage>
        <taxon>Eukaryota</taxon>
        <taxon>Viridiplantae</taxon>
        <taxon>Streptophyta</taxon>
        <taxon>Embryophyta</taxon>
        <taxon>Tracheophyta</taxon>
        <taxon>Spermatophyta</taxon>
        <taxon>Magnoliopsida</taxon>
        <taxon>eudicotyledons</taxon>
        <taxon>Gunneridae</taxon>
        <taxon>Pentapetalae</taxon>
        <taxon>rosids</taxon>
        <taxon>malvids</taxon>
        <taxon>Myrtales</taxon>
        <taxon>Melastomataceae</taxon>
        <taxon>Melastomatoideae</taxon>
        <taxon>Melastomateae</taxon>
        <taxon>Melastoma</taxon>
    </lineage>
</organism>
<accession>A0ACB9NTU8</accession>
<gene>
    <name evidence="1" type="ORF">MLD38_025031</name>
</gene>
<keyword evidence="2" id="KW-1185">Reference proteome</keyword>
<reference evidence="2" key="1">
    <citation type="journal article" date="2023" name="Front. Plant Sci.">
        <title>Chromosomal-level genome assembly of Melastoma candidum provides insights into trichome evolution.</title>
        <authorList>
            <person name="Zhong Y."/>
            <person name="Wu W."/>
            <person name="Sun C."/>
            <person name="Zou P."/>
            <person name="Liu Y."/>
            <person name="Dai S."/>
            <person name="Zhou R."/>
        </authorList>
    </citation>
    <scope>NUCLEOTIDE SEQUENCE [LARGE SCALE GENOMIC DNA]</scope>
</reference>
<comment type="caution">
    <text evidence="1">The sequence shown here is derived from an EMBL/GenBank/DDBJ whole genome shotgun (WGS) entry which is preliminary data.</text>
</comment>
<dbReference type="EMBL" id="CM042886">
    <property type="protein sequence ID" value="KAI4340168.1"/>
    <property type="molecule type" value="Genomic_DNA"/>
</dbReference>
<name>A0ACB9NTU8_9MYRT</name>
<evidence type="ECO:0000313" key="2">
    <source>
        <dbReference type="Proteomes" id="UP001057402"/>
    </source>
</evidence>
<evidence type="ECO:0000313" key="1">
    <source>
        <dbReference type="EMBL" id="KAI4340168.1"/>
    </source>
</evidence>
<sequence length="81" mass="8586">MLVAFPRERVKQGSVLTMKLRGQISDQLKSSGLSLPQISVIKGAPGVRRAGLGRSALEVPGRAPLQRRGKACALPRALGRA</sequence>
<proteinExistence type="predicted"/>
<protein>
    <submittedName>
        <fullName evidence="1">Uncharacterized protein</fullName>
    </submittedName>
</protein>
<dbReference type="Proteomes" id="UP001057402">
    <property type="component" value="Chromosome 7"/>
</dbReference>